<protein>
    <submittedName>
        <fullName evidence="2">Uncharacterized protein</fullName>
    </submittedName>
</protein>
<sequence>MGRKSQMIDTSQTDSESRGERGGEESDNKERKRHQVIRSGRGQLNQRTTGGVKFSSQSPAPDLTSRAVDSEVQLGGRKSPGHRPRQQGAVDIEEIVAPPQRASHRPADWASPTGLAK</sequence>
<accession>S8B4N3</accession>
<gene>
    <name evidence="2" type="ORF">PDE_04472</name>
</gene>
<proteinExistence type="predicted"/>
<evidence type="ECO:0000313" key="2">
    <source>
        <dbReference type="EMBL" id="EPS29522.1"/>
    </source>
</evidence>
<feature type="compositionally biased region" description="Basic and acidic residues" evidence="1">
    <location>
        <begin position="15"/>
        <end position="30"/>
    </location>
</feature>
<feature type="region of interest" description="Disordered" evidence="1">
    <location>
        <begin position="1"/>
        <end position="117"/>
    </location>
</feature>
<dbReference type="Proteomes" id="UP000019376">
    <property type="component" value="Unassembled WGS sequence"/>
</dbReference>
<feature type="compositionally biased region" description="Polar residues" evidence="1">
    <location>
        <begin position="42"/>
        <end position="59"/>
    </location>
</feature>
<reference evidence="2 3" key="1">
    <citation type="journal article" date="2013" name="PLoS ONE">
        <title>Genomic and secretomic analyses reveal unique features of the lignocellulolytic enzyme system of Penicillium decumbens.</title>
        <authorList>
            <person name="Liu G."/>
            <person name="Zhang L."/>
            <person name="Wei X."/>
            <person name="Zou G."/>
            <person name="Qin Y."/>
            <person name="Ma L."/>
            <person name="Li J."/>
            <person name="Zheng H."/>
            <person name="Wang S."/>
            <person name="Wang C."/>
            <person name="Xun L."/>
            <person name="Zhao G.-P."/>
            <person name="Zhou Z."/>
            <person name="Qu Y."/>
        </authorList>
    </citation>
    <scope>NUCLEOTIDE SEQUENCE [LARGE SCALE GENOMIC DNA]</scope>
    <source>
        <strain evidence="3">114-2 / CGMCC 5302</strain>
    </source>
</reference>
<dbReference type="AlphaFoldDB" id="S8B4N3"/>
<dbReference type="HOGENOM" id="CLU_2085594_0_0_1"/>
<organism evidence="2 3">
    <name type="scientific">Penicillium oxalicum (strain 114-2 / CGMCC 5302)</name>
    <name type="common">Penicillium decumbens</name>
    <dbReference type="NCBI Taxonomy" id="933388"/>
    <lineage>
        <taxon>Eukaryota</taxon>
        <taxon>Fungi</taxon>
        <taxon>Dikarya</taxon>
        <taxon>Ascomycota</taxon>
        <taxon>Pezizomycotina</taxon>
        <taxon>Eurotiomycetes</taxon>
        <taxon>Eurotiomycetidae</taxon>
        <taxon>Eurotiales</taxon>
        <taxon>Aspergillaceae</taxon>
        <taxon>Penicillium</taxon>
    </lineage>
</organism>
<dbReference type="EMBL" id="KB644412">
    <property type="protein sequence ID" value="EPS29522.1"/>
    <property type="molecule type" value="Genomic_DNA"/>
</dbReference>
<keyword evidence="3" id="KW-1185">Reference proteome</keyword>
<name>S8B4N3_PENO1</name>
<evidence type="ECO:0000256" key="1">
    <source>
        <dbReference type="SAM" id="MobiDB-lite"/>
    </source>
</evidence>
<evidence type="ECO:0000313" key="3">
    <source>
        <dbReference type="Proteomes" id="UP000019376"/>
    </source>
</evidence>